<evidence type="ECO:0000313" key="2">
    <source>
        <dbReference type="EMBL" id="KAH0558650.1"/>
    </source>
</evidence>
<gene>
    <name evidence="2" type="ORF">GP486_004697</name>
</gene>
<comment type="caution">
    <text evidence="2">The sequence shown here is derived from an EMBL/GenBank/DDBJ whole genome shotgun (WGS) entry which is preliminary data.</text>
</comment>
<feature type="region of interest" description="Disordered" evidence="1">
    <location>
        <begin position="956"/>
        <end position="982"/>
    </location>
</feature>
<keyword evidence="3" id="KW-1185">Reference proteome</keyword>
<dbReference type="EMBL" id="JAGHQM010000781">
    <property type="protein sequence ID" value="KAH0558650.1"/>
    <property type="molecule type" value="Genomic_DNA"/>
</dbReference>
<protein>
    <submittedName>
        <fullName evidence="2">Uncharacterized protein</fullName>
    </submittedName>
</protein>
<name>A0A9P8LAT2_9PEZI</name>
<dbReference type="AlphaFoldDB" id="A0A9P8LAT2"/>
<evidence type="ECO:0000256" key="1">
    <source>
        <dbReference type="SAM" id="MobiDB-lite"/>
    </source>
</evidence>
<accession>A0A9P8LAT2</accession>
<organism evidence="2 3">
    <name type="scientific">Trichoglossum hirsutum</name>
    <dbReference type="NCBI Taxonomy" id="265104"/>
    <lineage>
        <taxon>Eukaryota</taxon>
        <taxon>Fungi</taxon>
        <taxon>Dikarya</taxon>
        <taxon>Ascomycota</taxon>
        <taxon>Pezizomycotina</taxon>
        <taxon>Geoglossomycetes</taxon>
        <taxon>Geoglossales</taxon>
        <taxon>Geoglossaceae</taxon>
        <taxon>Trichoglossum</taxon>
    </lineage>
</organism>
<dbReference type="PANTHER" id="PTHR33266">
    <property type="entry name" value="CHROMOSOME 15, WHOLE GENOME SHOTGUN SEQUENCE"/>
    <property type="match status" value="1"/>
</dbReference>
<dbReference type="PANTHER" id="PTHR33266:SF1">
    <property type="entry name" value="F-BOX DOMAIN-CONTAINING PROTEIN"/>
    <property type="match status" value="1"/>
</dbReference>
<sequence>MFALNDRQKDIIRNYPIGGGLEGFREYYSGFVAKAPSTPSFSDIAHSASTDRGAERLIMKLLHTLQGLDAPEELPPHRGSSRKSLNLDINDLYGRFPERVNAEAIAILLKHAIAKPVDEESLWSAVYGAVHEVSSFLTTPTRKKSYFLTPRDDFPLHLQNDWNREFFDDALIGLQEQMRDCLKDKTPYYAKTLVFVQSSGMGKSRLADTFGRTCPMINFVLRDTEDGYPPGDEEIVSFARKELDDHDYKTIFDSPLKKKSLLGERGQAVREFSAKRVAIIWSHCIAVGLLRASLRKFNTWIEMQDTTDELQDIAARRHELMAPTNGERSSVRAEFCREVVLEASKIAHELAMDPEWRKCFDSERPSAVREAIIESAKISPLLKDTQRLMDNLRKFGGQNDTNPLLVLVLDEASSLFTSPYQKEVNIGRYVAFNRIFSILKAHPMWFFILSTESKIEYLLPPNRMTRTEREGADYSNRPSARNPGEDPYPEPTLRLFPPFVALRLDVEDKRLMRSPKERAIELSKPMADFSKPEHMALFGRPLWHAYKNPDMMSRMARLKLVGGRESATFIPEDGDHVFAALSFRLSLDVCLENPITLPFVRRAVNSHMRVVMSMNQPTGALCTFTPSEPVVAKAAMELLCYEENWSNSIGTFARHLLQRGVIEKGLKGELYSRLVLILAHDWLRSGKSLVEASPKFMPTFTVDEFLTSLYAGEYHELIREIPSEILEARMNFTHFVSTSEHLSPAVVPELCHDLLRRSAALQLAPTQPTYDKLIPIYFGKVDEPFDTSQWGVIMIQDKNKTVATSIRSVFKEEFTMITQKTGYPSKRPKIQETSRESADKKCERPIGEKDMFIFHGIKKPILFLMFDMGVSPVTSPPLEVSYSNYTNPRVWAIHSRGHSRSVFGCLESMDPLGHCETFFSSTIVAAGKYVDIARENMAFEKLARAFRYPTVDKASEGGHTVETGHRGQDAMDGDGEIRMEET</sequence>
<feature type="region of interest" description="Disordered" evidence="1">
    <location>
        <begin position="467"/>
        <end position="488"/>
    </location>
</feature>
<proteinExistence type="predicted"/>
<reference evidence="2" key="1">
    <citation type="submission" date="2021-03" db="EMBL/GenBank/DDBJ databases">
        <title>Comparative genomics and phylogenomic investigation of the class Geoglossomycetes provide insights into ecological specialization and systematics.</title>
        <authorList>
            <person name="Melie T."/>
            <person name="Pirro S."/>
            <person name="Miller A.N."/>
            <person name="Quandt A."/>
        </authorList>
    </citation>
    <scope>NUCLEOTIDE SEQUENCE</scope>
    <source>
        <strain evidence="2">CAQ_001_2017</strain>
    </source>
</reference>
<dbReference type="Proteomes" id="UP000750711">
    <property type="component" value="Unassembled WGS sequence"/>
</dbReference>
<feature type="compositionally biased region" description="Basic and acidic residues" evidence="1">
    <location>
        <begin position="962"/>
        <end position="982"/>
    </location>
</feature>
<evidence type="ECO:0000313" key="3">
    <source>
        <dbReference type="Proteomes" id="UP000750711"/>
    </source>
</evidence>